<organism evidence="1 2">
    <name type="scientific">Clonostachys byssicola</name>
    <dbReference type="NCBI Taxonomy" id="160290"/>
    <lineage>
        <taxon>Eukaryota</taxon>
        <taxon>Fungi</taxon>
        <taxon>Dikarya</taxon>
        <taxon>Ascomycota</taxon>
        <taxon>Pezizomycotina</taxon>
        <taxon>Sordariomycetes</taxon>
        <taxon>Hypocreomycetidae</taxon>
        <taxon>Hypocreales</taxon>
        <taxon>Bionectriaceae</taxon>
        <taxon>Clonostachys</taxon>
    </lineage>
</organism>
<name>A0A9N9UBG1_9HYPO</name>
<dbReference type="Gene3D" id="2.40.70.10">
    <property type="entry name" value="Acid Proteases"/>
    <property type="match status" value="1"/>
</dbReference>
<dbReference type="Proteomes" id="UP000754883">
    <property type="component" value="Unassembled WGS sequence"/>
</dbReference>
<comment type="caution">
    <text evidence="1">The sequence shown here is derived from an EMBL/GenBank/DDBJ whole genome shotgun (WGS) entry which is preliminary data.</text>
</comment>
<keyword evidence="2" id="KW-1185">Reference proteome</keyword>
<dbReference type="EMBL" id="CABFNO020001339">
    <property type="protein sequence ID" value="CAG9982239.1"/>
    <property type="molecule type" value="Genomic_DNA"/>
</dbReference>
<reference evidence="1 2" key="2">
    <citation type="submission" date="2021-10" db="EMBL/GenBank/DDBJ databases">
        <authorList>
            <person name="Piombo E."/>
        </authorList>
    </citation>
    <scope>NUCLEOTIDE SEQUENCE [LARGE SCALE GENOMIC DNA]</scope>
</reference>
<evidence type="ECO:0000313" key="2">
    <source>
        <dbReference type="Proteomes" id="UP000754883"/>
    </source>
</evidence>
<sequence length="147" mass="16625">MFETGPDTGSDVNIISLKTARLLGFKPDIRKPEEVGFRLANNELIKAIGQVDIACSFGVGTPWHDLRLNCIFHIFNTLSVPLIMGMQFLEMTETYSKHQNRLVEETVPHMHSLQVNSVGRPRKSLICRLVRTMQGKEGFQLMKLPTT</sequence>
<feature type="non-terminal residue" evidence="1">
    <location>
        <position position="1"/>
    </location>
</feature>
<proteinExistence type="predicted"/>
<dbReference type="InterPro" id="IPR021109">
    <property type="entry name" value="Peptidase_aspartic_dom_sf"/>
</dbReference>
<dbReference type="AlphaFoldDB" id="A0A9N9UBG1"/>
<dbReference type="CDD" id="cd00303">
    <property type="entry name" value="retropepsin_like"/>
    <property type="match status" value="1"/>
</dbReference>
<dbReference type="OrthoDB" id="6079484at2759"/>
<gene>
    <name evidence="1" type="ORF">CBYS24578_00015736</name>
</gene>
<evidence type="ECO:0000313" key="1">
    <source>
        <dbReference type="EMBL" id="CAG9982239.1"/>
    </source>
</evidence>
<accession>A0A9N9UBG1</accession>
<reference evidence="2" key="1">
    <citation type="submission" date="2019-06" db="EMBL/GenBank/DDBJ databases">
        <authorList>
            <person name="Broberg M."/>
        </authorList>
    </citation>
    <scope>NUCLEOTIDE SEQUENCE [LARGE SCALE GENOMIC DNA]</scope>
</reference>
<protein>
    <submittedName>
        <fullName evidence="1">Uncharacterized protein</fullName>
    </submittedName>
</protein>